<evidence type="ECO:0000256" key="7">
    <source>
        <dbReference type="ARBA" id="ARBA00023136"/>
    </source>
</evidence>
<evidence type="ECO:0000256" key="9">
    <source>
        <dbReference type="ARBA" id="ARBA00023310"/>
    </source>
</evidence>
<evidence type="ECO:0000256" key="4">
    <source>
        <dbReference type="ARBA" id="ARBA00022448"/>
    </source>
</evidence>
<gene>
    <name evidence="10" type="ORF">ACFOOQ_09120</name>
</gene>
<evidence type="ECO:0000256" key="8">
    <source>
        <dbReference type="ARBA" id="ARBA00023196"/>
    </source>
</evidence>
<organism evidence="10 11">
    <name type="scientific">Ferrovibrio xuzhouensis</name>
    <dbReference type="NCBI Taxonomy" id="1576914"/>
    <lineage>
        <taxon>Bacteria</taxon>
        <taxon>Pseudomonadati</taxon>
        <taxon>Pseudomonadota</taxon>
        <taxon>Alphaproteobacteria</taxon>
        <taxon>Rhodospirillales</taxon>
        <taxon>Rhodospirillaceae</taxon>
        <taxon>Ferrovibrio</taxon>
    </lineage>
</organism>
<keyword evidence="4" id="KW-0813">Transport</keyword>
<dbReference type="PANTHER" id="PTHR11693:SF22">
    <property type="entry name" value="ATP SYNTHASE SUBUNIT GAMMA, MITOCHONDRIAL"/>
    <property type="match status" value="1"/>
</dbReference>
<dbReference type="PRINTS" id="PR00126">
    <property type="entry name" value="ATPASEGAMMA"/>
</dbReference>
<comment type="similarity">
    <text evidence="3">Belongs to the ATPase gamma chain family.</text>
</comment>
<sequence length="279" mass="29574">MSDLAETRARIASMAELLDIVGAMRSLAAMRMQEALGRLDGIRSYADAMATAIADATLLLPAGGQGSPAGPQALVLCMAEHGFVGGFNERLVTAALPALRPGDVLVVLGSRGALLAEEKGRPADVVLPMATRCAGVTDMVGRLSAELYRRIAAGRLGAITVMFARYRPGAMAGIETRRLLPLDDGIRQQRRATQPPLHNLPPAALHEQLVAEHVFALLTEAAVESLASENAARFAAMDSARDNVGKQLDSLRHKARQARQTEITTELLELVTGAEALQA</sequence>
<keyword evidence="11" id="KW-1185">Reference proteome</keyword>
<proteinExistence type="inferred from homology"/>
<accession>A0ABV7VEV7</accession>
<evidence type="ECO:0000256" key="6">
    <source>
        <dbReference type="ARBA" id="ARBA00023065"/>
    </source>
</evidence>
<dbReference type="SUPFAM" id="SSF52943">
    <property type="entry name" value="ATP synthase (F1-ATPase), gamma subunit"/>
    <property type="match status" value="1"/>
</dbReference>
<dbReference type="Proteomes" id="UP001595711">
    <property type="component" value="Unassembled WGS sequence"/>
</dbReference>
<keyword evidence="8" id="KW-0139">CF(1)</keyword>
<dbReference type="InterPro" id="IPR000131">
    <property type="entry name" value="ATP_synth_F1_gsu"/>
</dbReference>
<keyword evidence="7" id="KW-0472">Membrane</keyword>
<comment type="function">
    <text evidence="1">Produces ATP from ADP in the presence of a proton gradient across the membrane. The gamma chain is believed to be important in regulating ATPase activity and the flow of protons through the CF(0) complex.</text>
</comment>
<keyword evidence="9" id="KW-0066">ATP synthesis</keyword>
<dbReference type="EMBL" id="JBHRYJ010000001">
    <property type="protein sequence ID" value="MFC3675700.1"/>
    <property type="molecule type" value="Genomic_DNA"/>
</dbReference>
<evidence type="ECO:0000256" key="2">
    <source>
        <dbReference type="ARBA" id="ARBA00004170"/>
    </source>
</evidence>
<dbReference type="Pfam" id="PF00231">
    <property type="entry name" value="ATP-synt"/>
    <property type="match status" value="1"/>
</dbReference>
<dbReference type="RefSeq" id="WP_379724760.1">
    <property type="nucleotide sequence ID" value="NZ_JBHRYJ010000001.1"/>
</dbReference>
<keyword evidence="5" id="KW-0375">Hydrogen ion transport</keyword>
<dbReference type="InterPro" id="IPR023632">
    <property type="entry name" value="ATP_synth_F1_gsu_CS"/>
</dbReference>
<dbReference type="PANTHER" id="PTHR11693">
    <property type="entry name" value="ATP SYNTHASE GAMMA CHAIN"/>
    <property type="match status" value="1"/>
</dbReference>
<protein>
    <submittedName>
        <fullName evidence="10">F0F1 ATP synthase subunit gamma</fullName>
    </submittedName>
</protein>
<comment type="subcellular location">
    <subcellularLocation>
        <location evidence="2">Membrane</location>
        <topology evidence="2">Peripheral membrane protein</topology>
    </subcellularLocation>
</comment>
<reference evidence="11" key="1">
    <citation type="journal article" date="2019" name="Int. J. Syst. Evol. Microbiol.">
        <title>The Global Catalogue of Microorganisms (GCM) 10K type strain sequencing project: providing services to taxonomists for standard genome sequencing and annotation.</title>
        <authorList>
            <consortium name="The Broad Institute Genomics Platform"/>
            <consortium name="The Broad Institute Genome Sequencing Center for Infectious Disease"/>
            <person name="Wu L."/>
            <person name="Ma J."/>
        </authorList>
    </citation>
    <scope>NUCLEOTIDE SEQUENCE [LARGE SCALE GENOMIC DNA]</scope>
    <source>
        <strain evidence="11">KCTC 42182</strain>
    </source>
</reference>
<dbReference type="Gene3D" id="1.10.287.80">
    <property type="entry name" value="ATP synthase, gamma subunit, helix hairpin domain"/>
    <property type="match status" value="1"/>
</dbReference>
<dbReference type="PROSITE" id="PS00153">
    <property type="entry name" value="ATPASE_GAMMA"/>
    <property type="match status" value="1"/>
</dbReference>
<name>A0ABV7VEV7_9PROT</name>
<evidence type="ECO:0000256" key="5">
    <source>
        <dbReference type="ARBA" id="ARBA00022781"/>
    </source>
</evidence>
<evidence type="ECO:0000256" key="1">
    <source>
        <dbReference type="ARBA" id="ARBA00003456"/>
    </source>
</evidence>
<evidence type="ECO:0000313" key="10">
    <source>
        <dbReference type="EMBL" id="MFC3675700.1"/>
    </source>
</evidence>
<comment type="caution">
    <text evidence="10">The sequence shown here is derived from an EMBL/GenBank/DDBJ whole genome shotgun (WGS) entry which is preliminary data.</text>
</comment>
<evidence type="ECO:0000256" key="3">
    <source>
        <dbReference type="ARBA" id="ARBA00007681"/>
    </source>
</evidence>
<dbReference type="InterPro" id="IPR035968">
    <property type="entry name" value="ATP_synth_F1_ATPase_gsu"/>
</dbReference>
<evidence type="ECO:0000313" key="11">
    <source>
        <dbReference type="Proteomes" id="UP001595711"/>
    </source>
</evidence>
<dbReference type="Gene3D" id="3.40.1380.10">
    <property type="match status" value="1"/>
</dbReference>
<keyword evidence="6" id="KW-0406">Ion transport</keyword>